<evidence type="ECO:0000313" key="3">
    <source>
        <dbReference type="EMBL" id="TCN67628.1"/>
    </source>
</evidence>
<dbReference type="InterPro" id="IPR023346">
    <property type="entry name" value="Lysozyme-like_dom_sf"/>
</dbReference>
<feature type="domain" description="TtsA-like Glycoside hydrolase family 108" evidence="1">
    <location>
        <begin position="8"/>
        <end position="104"/>
    </location>
</feature>
<sequence length="177" mass="19881">MANYEQALQWVLSHEGGYVNDPDDPGGETYKGVARKMNSKWDGWLHIDMLKKQSGFPANLDKDSDLQEAVRSFYEVNYWDRIKGDELTNQEVATSIFDFAVNAGVSTSSSLAQLVVGADKDGVIGNQSVQMINSFDPDHFIASFTVAKIARYVNIVKNRPTSKKYFYGWVRRALGEN</sequence>
<evidence type="ECO:0000259" key="2">
    <source>
        <dbReference type="Pfam" id="PF09374"/>
    </source>
</evidence>
<reference evidence="3 4" key="1">
    <citation type="submission" date="2019-03" db="EMBL/GenBank/DDBJ databases">
        <title>Genomic Encyclopedia of Archaeal and Bacterial Type Strains, Phase II (KMG-II): from individual species to whole genera.</title>
        <authorList>
            <person name="Goeker M."/>
        </authorList>
    </citation>
    <scope>NUCLEOTIDE SEQUENCE [LARGE SCALE GENOMIC DNA]</scope>
    <source>
        <strain evidence="3 4">RL-C</strain>
    </source>
</reference>
<accession>A0A4R2EFE4</accession>
<protein>
    <submittedName>
        <fullName evidence="3">Putative peptidoglycan binding protein</fullName>
    </submittedName>
</protein>
<keyword evidence="4" id="KW-1185">Reference proteome</keyword>
<dbReference type="InterPro" id="IPR018537">
    <property type="entry name" value="Peptidoglycan-bd_3"/>
</dbReference>
<evidence type="ECO:0000259" key="1">
    <source>
        <dbReference type="Pfam" id="PF05838"/>
    </source>
</evidence>
<dbReference type="OrthoDB" id="672438at2"/>
<dbReference type="SUPFAM" id="SSF53955">
    <property type="entry name" value="Lysozyme-like"/>
    <property type="match status" value="1"/>
</dbReference>
<dbReference type="RefSeq" id="WP_131839265.1">
    <property type="nucleotide sequence ID" value="NZ_SLWB01000007.1"/>
</dbReference>
<dbReference type="Pfam" id="PF09374">
    <property type="entry name" value="PG_binding_3"/>
    <property type="match status" value="1"/>
</dbReference>
<feature type="domain" description="Peptidoglycan binding" evidence="2">
    <location>
        <begin position="118"/>
        <end position="173"/>
    </location>
</feature>
<evidence type="ECO:0000313" key="4">
    <source>
        <dbReference type="Proteomes" id="UP000294830"/>
    </source>
</evidence>
<dbReference type="Gene3D" id="1.20.141.10">
    <property type="entry name" value="Chitosanase, subunit A, domain 1"/>
    <property type="match status" value="1"/>
</dbReference>
<dbReference type="Pfam" id="PF05838">
    <property type="entry name" value="Glyco_hydro_108"/>
    <property type="match status" value="1"/>
</dbReference>
<comment type="caution">
    <text evidence="3">The sequence shown here is derived from an EMBL/GenBank/DDBJ whole genome shotgun (WGS) entry which is preliminary data.</text>
</comment>
<gene>
    <name evidence="3" type="ORF">CLV25_10787</name>
</gene>
<dbReference type="Proteomes" id="UP000294830">
    <property type="component" value="Unassembled WGS sequence"/>
</dbReference>
<name>A0A4R2EFE4_9BACT</name>
<dbReference type="EMBL" id="SLWB01000007">
    <property type="protein sequence ID" value="TCN67628.1"/>
    <property type="molecule type" value="Genomic_DNA"/>
</dbReference>
<dbReference type="AlphaFoldDB" id="A0A4R2EFE4"/>
<dbReference type="InterPro" id="IPR008565">
    <property type="entry name" value="TtsA-like_GH18_dom"/>
</dbReference>
<proteinExistence type="predicted"/>
<organism evidence="3 4">
    <name type="scientific">Acetobacteroides hydrogenigenes</name>
    <dbReference type="NCBI Taxonomy" id="979970"/>
    <lineage>
        <taxon>Bacteria</taxon>
        <taxon>Pseudomonadati</taxon>
        <taxon>Bacteroidota</taxon>
        <taxon>Bacteroidia</taxon>
        <taxon>Bacteroidales</taxon>
        <taxon>Rikenellaceae</taxon>
        <taxon>Acetobacteroides</taxon>
    </lineage>
</organism>